<feature type="compositionally biased region" description="Polar residues" evidence="1">
    <location>
        <begin position="174"/>
        <end position="186"/>
    </location>
</feature>
<comment type="caution">
    <text evidence="3">The sequence shown here is derived from an EMBL/GenBank/DDBJ whole genome shotgun (WGS) entry which is preliminary data.</text>
</comment>
<dbReference type="InterPro" id="IPR021235">
    <property type="entry name" value="DUF2637"/>
</dbReference>
<name>A0A2S8JC25_RHOOP</name>
<evidence type="ECO:0000313" key="3">
    <source>
        <dbReference type="EMBL" id="PQP24182.1"/>
    </source>
</evidence>
<feature type="transmembrane region" description="Helical" evidence="2">
    <location>
        <begin position="107"/>
        <end position="131"/>
    </location>
</feature>
<dbReference type="GO" id="GO:0006313">
    <property type="term" value="P:DNA transposition"/>
    <property type="evidence" value="ECO:0007669"/>
    <property type="project" value="InterPro"/>
</dbReference>
<evidence type="ECO:0000256" key="2">
    <source>
        <dbReference type="SAM" id="Phobius"/>
    </source>
</evidence>
<protein>
    <recommendedName>
        <fullName evidence="5">DUF2637 domain-containing protein</fullName>
    </recommendedName>
</protein>
<keyword evidence="2" id="KW-0812">Transmembrane</keyword>
<feature type="transmembrane region" description="Helical" evidence="2">
    <location>
        <begin position="137"/>
        <end position="158"/>
    </location>
</feature>
<evidence type="ECO:0000256" key="1">
    <source>
        <dbReference type="SAM" id="MobiDB-lite"/>
    </source>
</evidence>
<accession>A0A2S8JC25</accession>
<dbReference type="Proteomes" id="UP000239290">
    <property type="component" value="Unassembled WGS sequence"/>
</dbReference>
<dbReference type="GO" id="GO:0004803">
    <property type="term" value="F:transposase activity"/>
    <property type="evidence" value="ECO:0007669"/>
    <property type="project" value="InterPro"/>
</dbReference>
<keyword evidence="2" id="KW-0472">Membrane</keyword>
<sequence>MGGSRRPDHPADRERHLHLRRRVRISALHRAHRLRPKGSEVKRISIDTVAIYGIAVLAFALSYSKLTDLALRAGYGEIMAHAWPLIVDGLAVLSARAVLHLRGGAHWYAWSLVVVGTAISCASAVAGALFAGDQLPAIVAAAVRFVPPLCVPFALHLAKKMREVAEREEAQVETASQPVRTSQSTVPEPRAVATPDDTPPGIAADVECEPPLHLVTTNGAKPRSEKPRSAKFTEAQIAEALALVAAGVSQREVGRRMGCSGNAVRGWVAKAQQVA</sequence>
<dbReference type="InterPro" id="IPR002514">
    <property type="entry name" value="Transposase_8"/>
</dbReference>
<dbReference type="Pfam" id="PF01527">
    <property type="entry name" value="HTH_Tnp_1"/>
    <property type="match status" value="1"/>
</dbReference>
<reference evidence="4" key="1">
    <citation type="submission" date="2018-02" db="EMBL/GenBank/DDBJ databases">
        <title>Draft genome sequencing of Rhodococcus opacus KU647198.</title>
        <authorList>
            <person name="Zheng B.-X."/>
        </authorList>
    </citation>
    <scope>NUCLEOTIDE SEQUENCE [LARGE SCALE GENOMIC DNA]</scope>
    <source>
        <strain evidence="4">04-OD7</strain>
    </source>
</reference>
<evidence type="ECO:0008006" key="5">
    <source>
        <dbReference type="Google" id="ProtNLM"/>
    </source>
</evidence>
<organism evidence="3 4">
    <name type="scientific">Rhodococcus opacus</name>
    <name type="common">Nocardia opaca</name>
    <dbReference type="NCBI Taxonomy" id="37919"/>
    <lineage>
        <taxon>Bacteria</taxon>
        <taxon>Bacillati</taxon>
        <taxon>Actinomycetota</taxon>
        <taxon>Actinomycetes</taxon>
        <taxon>Mycobacteriales</taxon>
        <taxon>Nocardiaceae</taxon>
        <taxon>Rhodococcus</taxon>
    </lineage>
</organism>
<dbReference type="AlphaFoldDB" id="A0A2S8JC25"/>
<evidence type="ECO:0000313" key="4">
    <source>
        <dbReference type="Proteomes" id="UP000239290"/>
    </source>
</evidence>
<keyword evidence="2" id="KW-1133">Transmembrane helix</keyword>
<feature type="region of interest" description="Disordered" evidence="1">
    <location>
        <begin position="168"/>
        <end position="197"/>
    </location>
</feature>
<dbReference type="Pfam" id="PF10935">
    <property type="entry name" value="DUF2637"/>
    <property type="match status" value="1"/>
</dbReference>
<feature type="transmembrane region" description="Helical" evidence="2">
    <location>
        <begin position="44"/>
        <end position="66"/>
    </location>
</feature>
<gene>
    <name evidence="3" type="ORF">C5613_14980</name>
</gene>
<dbReference type="EMBL" id="PUIO01000015">
    <property type="protein sequence ID" value="PQP24182.1"/>
    <property type="molecule type" value="Genomic_DNA"/>
</dbReference>
<dbReference type="GO" id="GO:0003677">
    <property type="term" value="F:DNA binding"/>
    <property type="evidence" value="ECO:0007669"/>
    <property type="project" value="InterPro"/>
</dbReference>
<feature type="transmembrane region" description="Helical" evidence="2">
    <location>
        <begin position="78"/>
        <end position="95"/>
    </location>
</feature>
<proteinExistence type="predicted"/>